<dbReference type="OrthoDB" id="963954at2"/>
<proteinExistence type="predicted"/>
<accession>A0A3P1CEJ3</accession>
<gene>
    <name evidence="1" type="ORF">EHT87_23870</name>
</gene>
<evidence type="ECO:0000313" key="1">
    <source>
        <dbReference type="EMBL" id="RRB11516.1"/>
    </source>
</evidence>
<dbReference type="RefSeq" id="WP_124909184.1">
    <property type="nucleotide sequence ID" value="NZ_RQJP01000005.1"/>
</dbReference>
<name>A0A3P1CEJ3_9BACT</name>
<keyword evidence="2" id="KW-1185">Reference proteome</keyword>
<protein>
    <submittedName>
        <fullName evidence="1">Uncharacterized protein</fullName>
    </submittedName>
</protein>
<comment type="caution">
    <text evidence="1">The sequence shown here is derived from an EMBL/GenBank/DDBJ whole genome shotgun (WGS) entry which is preliminary data.</text>
</comment>
<sequence length="76" mass="8664">MQQHVTNALLKTILPMVCQTAASQQVILSNQARLLSLLTNSDYNAIMQEQQQLIERHGQNLMEMALREVNKLTDEI</sequence>
<evidence type="ECO:0000313" key="2">
    <source>
        <dbReference type="Proteomes" id="UP000274271"/>
    </source>
</evidence>
<dbReference type="AlphaFoldDB" id="A0A3P1CEJ3"/>
<dbReference type="EMBL" id="RQJP01000005">
    <property type="protein sequence ID" value="RRB11516.1"/>
    <property type="molecule type" value="Genomic_DNA"/>
</dbReference>
<reference evidence="1 2" key="1">
    <citation type="submission" date="2018-11" db="EMBL/GenBank/DDBJ databases">
        <authorList>
            <person name="Zhou Z."/>
            <person name="Wang G."/>
        </authorList>
    </citation>
    <scope>NUCLEOTIDE SEQUENCE [LARGE SCALE GENOMIC DNA]</scope>
    <source>
        <strain evidence="1 2">KCTC42998</strain>
    </source>
</reference>
<dbReference type="Proteomes" id="UP000274271">
    <property type="component" value="Unassembled WGS sequence"/>
</dbReference>
<organism evidence="1 2">
    <name type="scientific">Larkinella knui</name>
    <dbReference type="NCBI Taxonomy" id="2025310"/>
    <lineage>
        <taxon>Bacteria</taxon>
        <taxon>Pseudomonadati</taxon>
        <taxon>Bacteroidota</taxon>
        <taxon>Cytophagia</taxon>
        <taxon>Cytophagales</taxon>
        <taxon>Spirosomataceae</taxon>
        <taxon>Larkinella</taxon>
    </lineage>
</organism>